<proteinExistence type="inferred from homology"/>
<evidence type="ECO:0000313" key="10">
    <source>
        <dbReference type="Proteomes" id="UP001187682"/>
    </source>
</evidence>
<feature type="compositionally biased region" description="Polar residues" evidence="7">
    <location>
        <begin position="55"/>
        <end position="67"/>
    </location>
</feature>
<keyword evidence="3" id="KW-0678">Repressor</keyword>
<sequence>MAPTKSSRNAAANDDKDNKEKDKSGALGPQNTNGKMRRVASQQQAARDQQANSAPAQPTTPQEPVSVQWHNLDRKFLHAYCREYNLDTPFAFEESYRHFVFARAAGIGHQSPTMARRKRQQQRQTKEQLALAVRKHFNSIGVQENDVIVDLIHAIHDRGDKKAARSPAEGS</sequence>
<dbReference type="AlphaFoldDB" id="A0AAE8N5Q9"/>
<evidence type="ECO:0000256" key="5">
    <source>
        <dbReference type="ARBA" id="ARBA00023163"/>
    </source>
</evidence>
<evidence type="ECO:0000313" key="9">
    <source>
        <dbReference type="EMBL" id="SPO06004.1"/>
    </source>
</evidence>
<evidence type="ECO:0000256" key="7">
    <source>
        <dbReference type="SAM" id="MobiDB-lite"/>
    </source>
</evidence>
<dbReference type="Proteomes" id="UP001187682">
    <property type="component" value="Unassembled WGS sequence"/>
</dbReference>
<dbReference type="PANTHER" id="PTHR13286:SF23">
    <property type="entry name" value="HISTONE DEACETYLASE COMPLEX SUBUNIT SAP30 SIN3 BINDING DOMAIN-CONTAINING PROTEIN"/>
    <property type="match status" value="1"/>
</dbReference>
<comment type="caution">
    <text evidence="9">The sequence shown here is derived from an EMBL/GenBank/DDBJ whole genome shotgun (WGS) entry which is preliminary data.</text>
</comment>
<name>A0AAE8N5Q9_9PEZI</name>
<evidence type="ECO:0000256" key="1">
    <source>
        <dbReference type="ARBA" id="ARBA00004123"/>
    </source>
</evidence>
<reference evidence="9" key="1">
    <citation type="submission" date="2018-03" db="EMBL/GenBank/DDBJ databases">
        <authorList>
            <person name="Guldener U."/>
        </authorList>
    </citation>
    <scope>NUCLEOTIDE SEQUENCE</scope>
</reference>
<feature type="compositionally biased region" description="Low complexity" evidence="7">
    <location>
        <begin position="40"/>
        <end position="54"/>
    </location>
</feature>
<evidence type="ECO:0000256" key="2">
    <source>
        <dbReference type="ARBA" id="ARBA00006283"/>
    </source>
</evidence>
<dbReference type="InterPro" id="IPR024145">
    <property type="entry name" value="His_deAcase_SAP30/SAP30L"/>
</dbReference>
<feature type="region of interest" description="Disordered" evidence="7">
    <location>
        <begin position="1"/>
        <end position="67"/>
    </location>
</feature>
<accession>A0AAE8N5Q9</accession>
<dbReference type="InterPro" id="IPR038291">
    <property type="entry name" value="SAP30_C_sf"/>
</dbReference>
<comment type="subcellular location">
    <subcellularLocation>
        <location evidence="1">Nucleus</location>
    </subcellularLocation>
</comment>
<dbReference type="PANTHER" id="PTHR13286">
    <property type="entry name" value="SAP30"/>
    <property type="match status" value="1"/>
</dbReference>
<dbReference type="GO" id="GO:0005634">
    <property type="term" value="C:nucleus"/>
    <property type="evidence" value="ECO:0007669"/>
    <property type="project" value="UniProtKB-SubCell"/>
</dbReference>
<protein>
    <recommendedName>
        <fullName evidence="8">Histone deacetylase complex subunit SAP30 Sin3 binding domain-containing protein</fullName>
    </recommendedName>
</protein>
<dbReference type="InterPro" id="IPR025718">
    <property type="entry name" value="SAP30_Sin3-bd"/>
</dbReference>
<dbReference type="Pfam" id="PF13867">
    <property type="entry name" value="SAP30_Sin3_bdg"/>
    <property type="match status" value="1"/>
</dbReference>
<evidence type="ECO:0000259" key="8">
    <source>
        <dbReference type="Pfam" id="PF13867"/>
    </source>
</evidence>
<feature type="compositionally biased region" description="Basic and acidic residues" evidence="7">
    <location>
        <begin position="13"/>
        <end position="24"/>
    </location>
</feature>
<feature type="domain" description="Histone deacetylase complex subunit SAP30 Sin3 binding" evidence="8">
    <location>
        <begin position="121"/>
        <end position="154"/>
    </location>
</feature>
<keyword evidence="10" id="KW-1185">Reference proteome</keyword>
<dbReference type="EMBL" id="ONZQ02000014">
    <property type="protein sequence ID" value="SPO06004.1"/>
    <property type="molecule type" value="Genomic_DNA"/>
</dbReference>
<evidence type="ECO:0000256" key="6">
    <source>
        <dbReference type="ARBA" id="ARBA00023242"/>
    </source>
</evidence>
<gene>
    <name evidence="9" type="ORF">DNG_08693</name>
</gene>
<keyword evidence="6" id="KW-0539">Nucleus</keyword>
<keyword evidence="4" id="KW-0805">Transcription regulation</keyword>
<comment type="similarity">
    <text evidence="2">Belongs to the SAP30 family.</text>
</comment>
<dbReference type="Gene3D" id="6.10.160.20">
    <property type="match status" value="1"/>
</dbReference>
<keyword evidence="5" id="KW-0804">Transcription</keyword>
<evidence type="ECO:0000256" key="4">
    <source>
        <dbReference type="ARBA" id="ARBA00023015"/>
    </source>
</evidence>
<organism evidence="9 10">
    <name type="scientific">Cephalotrichum gorgonifer</name>
    <dbReference type="NCBI Taxonomy" id="2041049"/>
    <lineage>
        <taxon>Eukaryota</taxon>
        <taxon>Fungi</taxon>
        <taxon>Dikarya</taxon>
        <taxon>Ascomycota</taxon>
        <taxon>Pezizomycotina</taxon>
        <taxon>Sordariomycetes</taxon>
        <taxon>Hypocreomycetidae</taxon>
        <taxon>Microascales</taxon>
        <taxon>Microascaceae</taxon>
        <taxon>Cephalotrichum</taxon>
    </lineage>
</organism>
<evidence type="ECO:0000256" key="3">
    <source>
        <dbReference type="ARBA" id="ARBA00022491"/>
    </source>
</evidence>